<dbReference type="Proteomes" id="UP001249020">
    <property type="component" value="Unassembled WGS sequence"/>
</dbReference>
<sequence>MNTSSFIDTITTANMTPYFISTTHKSTGLKSIDQLISRHTISLATQEGLLAENPFQKSLVLYGQDQRLDYMKLPPCMYMIIAAASTDEKFTIHRFYLPYKNGIRFATYLLNAEGEVIESVCYQRNAKYLAAFKVIRAEINMAANMQEEIAA</sequence>
<comment type="caution">
    <text evidence="1">The sequence shown here is derived from an EMBL/GenBank/DDBJ whole genome shotgun (WGS) entry which is preliminary data.</text>
</comment>
<organism evidence="1 2">
    <name type="scientific">Brumicola blandensis</name>
    <dbReference type="NCBI Taxonomy" id="3075611"/>
    <lineage>
        <taxon>Bacteria</taxon>
        <taxon>Pseudomonadati</taxon>
        <taxon>Pseudomonadota</taxon>
        <taxon>Gammaproteobacteria</taxon>
        <taxon>Alteromonadales</taxon>
        <taxon>Alteromonadaceae</taxon>
        <taxon>Brumicola</taxon>
    </lineage>
</organism>
<evidence type="ECO:0000313" key="1">
    <source>
        <dbReference type="EMBL" id="MDT0580994.1"/>
    </source>
</evidence>
<keyword evidence="2" id="KW-1185">Reference proteome</keyword>
<accession>A0AAW8QXX8</accession>
<dbReference type="AlphaFoldDB" id="A0AAW8QXX8"/>
<proteinExistence type="predicted"/>
<gene>
    <name evidence="1" type="ORF">RM544_00410</name>
</gene>
<reference evidence="1 2" key="1">
    <citation type="submission" date="2023-09" db="EMBL/GenBank/DDBJ databases">
        <authorList>
            <person name="Rey-Velasco X."/>
        </authorList>
    </citation>
    <scope>NUCLEOTIDE SEQUENCE [LARGE SCALE GENOMIC DNA]</scope>
    <source>
        <strain evidence="1 2">W409</strain>
    </source>
</reference>
<evidence type="ECO:0000313" key="2">
    <source>
        <dbReference type="Proteomes" id="UP001249020"/>
    </source>
</evidence>
<name>A0AAW8QXX8_9ALTE</name>
<dbReference type="RefSeq" id="WP_311359809.1">
    <property type="nucleotide sequence ID" value="NZ_JAVRIE010000001.1"/>
</dbReference>
<dbReference type="EMBL" id="JAVRIE010000001">
    <property type="protein sequence ID" value="MDT0580994.1"/>
    <property type="molecule type" value="Genomic_DNA"/>
</dbReference>
<protein>
    <submittedName>
        <fullName evidence="1">Uncharacterized protein</fullName>
    </submittedName>
</protein>